<feature type="region of interest" description="Disordered" evidence="1">
    <location>
        <begin position="222"/>
        <end position="300"/>
    </location>
</feature>
<dbReference type="Proteomes" id="UP000223968">
    <property type="component" value="Unassembled WGS sequence"/>
</dbReference>
<gene>
    <name evidence="4" type="ORF">AJ79_01663</name>
</gene>
<feature type="compositionally biased region" description="Pro residues" evidence="1">
    <location>
        <begin position="175"/>
        <end position="188"/>
    </location>
</feature>
<dbReference type="OrthoDB" id="9936937at2759"/>
<feature type="compositionally biased region" description="Basic and acidic residues" evidence="1">
    <location>
        <begin position="250"/>
        <end position="259"/>
    </location>
</feature>
<keyword evidence="5" id="KW-1185">Reference proteome</keyword>
<dbReference type="PANTHER" id="PTHR36855:SF1">
    <property type="entry name" value="PEROXISOME MEMBRANE ANCHOR PROTEIN PEX14P N-TERMINAL DOMAIN-CONTAINING PROTEIN"/>
    <property type="match status" value="1"/>
</dbReference>
<evidence type="ECO:0000259" key="3">
    <source>
        <dbReference type="Pfam" id="PF25871"/>
    </source>
</evidence>
<dbReference type="STRING" id="1447875.A0A2B7Y7H1"/>
<dbReference type="EMBL" id="PDNB01000016">
    <property type="protein sequence ID" value="PGH16557.1"/>
    <property type="molecule type" value="Genomic_DNA"/>
</dbReference>
<feature type="region of interest" description="Disordered" evidence="1">
    <location>
        <begin position="1"/>
        <end position="81"/>
    </location>
</feature>
<proteinExistence type="predicted"/>
<dbReference type="Pfam" id="PF25871">
    <property type="entry name" value="HTH_76"/>
    <property type="match status" value="1"/>
</dbReference>
<sequence>MSAPARNPDPAADDPSPSSANTTNTTTTALSDLTNAQQQQTSTSTSQAPSAPQQQSTAPSQSQSQPQPQPSSPTATSSASSPYAAFHTYPFTTDTEFRLGLGTILGKPSGVPATEGEVNADIQDAIPGSAGEAGDDNNKAELVTKAKLFYYMKKFPSPTALTPQGYKAFLAESQPQPPSQPQPSPSPSPSTTSTPQPTTSAKTEPAYPTSFADIVDLITNNQPIPGIQTIPDTVLAGQDKPSMAARRRKPWEVQAEKEAAAAAAATVEGSGRGAENEGPGGRADVGGENEQRLEQQQAQQ</sequence>
<dbReference type="AlphaFoldDB" id="A0A2B7Y7H1"/>
<feature type="domain" description="Peroxisomal membrane protein PEX14-like KPWE" evidence="2">
    <location>
        <begin position="207"/>
        <end position="252"/>
    </location>
</feature>
<feature type="region of interest" description="Disordered" evidence="1">
    <location>
        <begin position="165"/>
        <end position="208"/>
    </location>
</feature>
<evidence type="ECO:0000256" key="1">
    <source>
        <dbReference type="SAM" id="MobiDB-lite"/>
    </source>
</evidence>
<dbReference type="InterPro" id="IPR040554">
    <property type="entry name" value="KPWE_PEX14_dom"/>
</dbReference>
<feature type="compositionally biased region" description="Low complexity" evidence="1">
    <location>
        <begin position="189"/>
        <end position="200"/>
    </location>
</feature>
<dbReference type="PANTHER" id="PTHR36855">
    <property type="entry name" value="CHROMOSOME 10, WHOLE GENOME SHOTGUN SEQUENCE"/>
    <property type="match status" value="1"/>
</dbReference>
<evidence type="ECO:0000259" key="2">
    <source>
        <dbReference type="Pfam" id="PF17733"/>
    </source>
</evidence>
<evidence type="ECO:0000313" key="4">
    <source>
        <dbReference type="EMBL" id="PGH16557.1"/>
    </source>
</evidence>
<evidence type="ECO:0000313" key="5">
    <source>
        <dbReference type="Proteomes" id="UP000223968"/>
    </source>
</evidence>
<accession>A0A2B7Y7H1</accession>
<protein>
    <submittedName>
        <fullName evidence="4">Uncharacterized protein</fullName>
    </submittedName>
</protein>
<feature type="domain" description="PEX14-like helix-turn-helix" evidence="3">
    <location>
        <begin position="81"/>
        <end position="173"/>
    </location>
</feature>
<dbReference type="InterPro" id="IPR058841">
    <property type="entry name" value="HTH_76"/>
</dbReference>
<organism evidence="4 5">
    <name type="scientific">Helicocarpus griseus UAMH5409</name>
    <dbReference type="NCBI Taxonomy" id="1447875"/>
    <lineage>
        <taxon>Eukaryota</taxon>
        <taxon>Fungi</taxon>
        <taxon>Dikarya</taxon>
        <taxon>Ascomycota</taxon>
        <taxon>Pezizomycotina</taxon>
        <taxon>Eurotiomycetes</taxon>
        <taxon>Eurotiomycetidae</taxon>
        <taxon>Onygenales</taxon>
        <taxon>Ajellomycetaceae</taxon>
        <taxon>Helicocarpus</taxon>
    </lineage>
</organism>
<dbReference type="Pfam" id="PF17733">
    <property type="entry name" value="KPWE_dom"/>
    <property type="match status" value="1"/>
</dbReference>
<reference evidence="4 5" key="1">
    <citation type="submission" date="2017-10" db="EMBL/GenBank/DDBJ databases">
        <title>Comparative genomics in systemic dimorphic fungi from Ajellomycetaceae.</title>
        <authorList>
            <person name="Munoz J.F."/>
            <person name="Mcewen J.G."/>
            <person name="Clay O.K."/>
            <person name="Cuomo C.A."/>
        </authorList>
    </citation>
    <scope>NUCLEOTIDE SEQUENCE [LARGE SCALE GENOMIC DNA]</scope>
    <source>
        <strain evidence="4 5">UAMH5409</strain>
    </source>
</reference>
<name>A0A2B7Y7H1_9EURO</name>
<comment type="caution">
    <text evidence="4">The sequence shown here is derived from an EMBL/GenBank/DDBJ whole genome shotgun (WGS) entry which is preliminary data.</text>
</comment>